<keyword evidence="11" id="KW-1185">Reference proteome</keyword>
<dbReference type="GO" id="GO:0140359">
    <property type="term" value="F:ABC-type transporter activity"/>
    <property type="evidence" value="ECO:0007669"/>
    <property type="project" value="InterPro"/>
</dbReference>
<comment type="subcellular location">
    <subcellularLocation>
        <location evidence="1 8">Cell membrane</location>
        <topology evidence="1 8">Multi-pass membrane protein</topology>
    </subcellularLocation>
</comment>
<dbReference type="PANTHER" id="PTHR30413:SF10">
    <property type="entry name" value="CAPSULE POLYSACCHARIDE EXPORT INNER-MEMBRANE PROTEIN CTRC"/>
    <property type="match status" value="1"/>
</dbReference>
<evidence type="ECO:0000256" key="2">
    <source>
        <dbReference type="ARBA" id="ARBA00007783"/>
    </source>
</evidence>
<feature type="transmembrane region" description="Helical" evidence="8">
    <location>
        <begin position="39"/>
        <end position="59"/>
    </location>
</feature>
<feature type="domain" description="ABC transmembrane type-2" evidence="9">
    <location>
        <begin position="36"/>
        <end position="262"/>
    </location>
</feature>
<name>A0A917TQ87_9BACI</name>
<dbReference type="Proteomes" id="UP000618460">
    <property type="component" value="Unassembled WGS sequence"/>
</dbReference>
<dbReference type="PROSITE" id="PS51012">
    <property type="entry name" value="ABC_TM2"/>
    <property type="match status" value="1"/>
</dbReference>
<keyword evidence="7 8" id="KW-0472">Membrane</keyword>
<accession>A0A917TQ87</accession>
<dbReference type="InterPro" id="IPR047817">
    <property type="entry name" value="ABC2_TM_bact-type"/>
</dbReference>
<dbReference type="GO" id="GO:0005886">
    <property type="term" value="C:plasma membrane"/>
    <property type="evidence" value="ECO:0007669"/>
    <property type="project" value="UniProtKB-SubCell"/>
</dbReference>
<keyword evidence="5 8" id="KW-0812">Transmembrane</keyword>
<reference evidence="10" key="2">
    <citation type="submission" date="2020-09" db="EMBL/GenBank/DDBJ databases">
        <authorList>
            <person name="Sun Q."/>
            <person name="Zhou Y."/>
        </authorList>
    </citation>
    <scope>NUCLEOTIDE SEQUENCE</scope>
    <source>
        <strain evidence="10">CGMCC 1.6333</strain>
    </source>
</reference>
<evidence type="ECO:0000313" key="11">
    <source>
        <dbReference type="Proteomes" id="UP000618460"/>
    </source>
</evidence>
<evidence type="ECO:0000256" key="5">
    <source>
        <dbReference type="ARBA" id="ARBA00022692"/>
    </source>
</evidence>
<dbReference type="OrthoDB" id="9794365at2"/>
<keyword evidence="6 8" id="KW-1133">Transmembrane helix</keyword>
<gene>
    <name evidence="10" type="primary">tagG</name>
    <name evidence="10" type="ORF">GCM10011351_18040</name>
</gene>
<comment type="caution">
    <text evidence="8">Lacks conserved residue(s) required for the propagation of feature annotation.</text>
</comment>
<dbReference type="Pfam" id="PF01061">
    <property type="entry name" value="ABC2_membrane"/>
    <property type="match status" value="1"/>
</dbReference>
<comment type="caution">
    <text evidence="10">The sequence shown here is derived from an EMBL/GenBank/DDBJ whole genome shotgun (WGS) entry which is preliminary data.</text>
</comment>
<dbReference type="PANTHER" id="PTHR30413">
    <property type="entry name" value="INNER MEMBRANE TRANSPORT PERMEASE"/>
    <property type="match status" value="1"/>
</dbReference>
<sequence>MFKAVIEVLSEQVKHWNLIYRMSRFEVKGNYQNHYLGTLWQFLNPIIQIMIYWIVFGIGIRGGSPIEGVPYIIWLLMGLIPWFFISPSMIQGSNSIHQKVSLVSKMNFPVSLLPTIKIVSNSVQFIILMTILMFLLIINGVPVTLQWIQLIYYFICIIAFIFSFSLFSSTISTLVRDYQTFLSSTMRMLLYLSPILWDPEKSNAPEVLTNILKLNPVYYLISGIRDTFLGKGWFFEEPIYMLYFWVFTLILLYFGSKLHVRFRENFMDYL</sequence>
<evidence type="ECO:0000259" key="9">
    <source>
        <dbReference type="PROSITE" id="PS51012"/>
    </source>
</evidence>
<evidence type="ECO:0000256" key="6">
    <source>
        <dbReference type="ARBA" id="ARBA00022989"/>
    </source>
</evidence>
<feature type="transmembrane region" description="Helical" evidence="8">
    <location>
        <begin position="71"/>
        <end position="90"/>
    </location>
</feature>
<evidence type="ECO:0000256" key="7">
    <source>
        <dbReference type="ARBA" id="ARBA00023136"/>
    </source>
</evidence>
<protein>
    <recommendedName>
        <fullName evidence="8">Transport permease protein</fullName>
    </recommendedName>
</protein>
<feature type="transmembrane region" description="Helical" evidence="8">
    <location>
        <begin position="110"/>
        <end position="138"/>
    </location>
</feature>
<dbReference type="AlphaFoldDB" id="A0A917TQ87"/>
<dbReference type="InterPro" id="IPR013525">
    <property type="entry name" value="ABC2_TM"/>
</dbReference>
<evidence type="ECO:0000256" key="1">
    <source>
        <dbReference type="ARBA" id="ARBA00004651"/>
    </source>
</evidence>
<evidence type="ECO:0000256" key="8">
    <source>
        <dbReference type="RuleBase" id="RU361157"/>
    </source>
</evidence>
<dbReference type="RefSeq" id="WP_117154946.1">
    <property type="nucleotide sequence ID" value="NZ_BMLG01000008.1"/>
</dbReference>
<feature type="transmembrane region" description="Helical" evidence="8">
    <location>
        <begin position="150"/>
        <end position="175"/>
    </location>
</feature>
<dbReference type="EMBL" id="BMLG01000008">
    <property type="protein sequence ID" value="GGM32341.1"/>
    <property type="molecule type" value="Genomic_DNA"/>
</dbReference>
<feature type="transmembrane region" description="Helical" evidence="8">
    <location>
        <begin position="238"/>
        <end position="255"/>
    </location>
</feature>
<keyword evidence="3 8" id="KW-0813">Transport</keyword>
<dbReference type="GO" id="GO:0015920">
    <property type="term" value="P:lipopolysaccharide transport"/>
    <property type="evidence" value="ECO:0007669"/>
    <property type="project" value="TreeGrafter"/>
</dbReference>
<comment type="similarity">
    <text evidence="2 8">Belongs to the ABC-2 integral membrane protein family.</text>
</comment>
<evidence type="ECO:0000256" key="3">
    <source>
        <dbReference type="ARBA" id="ARBA00022448"/>
    </source>
</evidence>
<evidence type="ECO:0000313" key="10">
    <source>
        <dbReference type="EMBL" id="GGM32341.1"/>
    </source>
</evidence>
<proteinExistence type="inferred from homology"/>
<evidence type="ECO:0000256" key="4">
    <source>
        <dbReference type="ARBA" id="ARBA00022475"/>
    </source>
</evidence>
<reference evidence="10" key="1">
    <citation type="journal article" date="2014" name="Int. J. Syst. Evol. Microbiol.">
        <title>Complete genome sequence of Corynebacterium casei LMG S-19264T (=DSM 44701T), isolated from a smear-ripened cheese.</title>
        <authorList>
            <consortium name="US DOE Joint Genome Institute (JGI-PGF)"/>
            <person name="Walter F."/>
            <person name="Albersmeier A."/>
            <person name="Kalinowski J."/>
            <person name="Ruckert C."/>
        </authorList>
    </citation>
    <scope>NUCLEOTIDE SEQUENCE</scope>
    <source>
        <strain evidence="10">CGMCC 1.6333</strain>
    </source>
</reference>
<organism evidence="10 11">
    <name type="scientific">Paraliobacillus quinghaiensis</name>
    <dbReference type="NCBI Taxonomy" id="470815"/>
    <lineage>
        <taxon>Bacteria</taxon>
        <taxon>Bacillati</taxon>
        <taxon>Bacillota</taxon>
        <taxon>Bacilli</taxon>
        <taxon>Bacillales</taxon>
        <taxon>Bacillaceae</taxon>
        <taxon>Paraliobacillus</taxon>
    </lineage>
</organism>
<keyword evidence="4 8" id="KW-1003">Cell membrane</keyword>